<comment type="cofactor">
    <cofactor evidence="2">
        <name>Mn(2+)</name>
        <dbReference type="ChEBI" id="CHEBI:29035"/>
    </cofactor>
</comment>
<evidence type="ECO:0000313" key="19">
    <source>
        <dbReference type="EMBL" id="TXC90132.1"/>
    </source>
</evidence>
<feature type="site" description="Important for catalysis" evidence="16">
    <location>
        <position position="192"/>
    </location>
</feature>
<organism evidence="19 20">
    <name type="scientific">Metabacillus litoralis</name>
    <dbReference type="NCBI Taxonomy" id="152268"/>
    <lineage>
        <taxon>Bacteria</taxon>
        <taxon>Bacillati</taxon>
        <taxon>Bacillota</taxon>
        <taxon>Bacilli</taxon>
        <taxon>Bacillales</taxon>
        <taxon>Bacillaceae</taxon>
        <taxon>Metabacillus</taxon>
    </lineage>
</organism>
<evidence type="ECO:0000256" key="15">
    <source>
        <dbReference type="ARBA" id="ARBA00023577"/>
    </source>
</evidence>
<dbReference type="Pfam" id="PF00180">
    <property type="entry name" value="Iso_dh"/>
    <property type="match status" value="1"/>
</dbReference>
<dbReference type="NCBIfam" id="TIGR00169">
    <property type="entry name" value="leuB"/>
    <property type="match status" value="1"/>
</dbReference>
<dbReference type="GO" id="GO:0051287">
    <property type="term" value="F:NAD binding"/>
    <property type="evidence" value="ECO:0007669"/>
    <property type="project" value="InterPro"/>
</dbReference>
<dbReference type="RefSeq" id="WP_146949205.1">
    <property type="nucleotide sequence ID" value="NZ_VOQF01000007.1"/>
</dbReference>
<dbReference type="InterPro" id="IPR024084">
    <property type="entry name" value="IsoPropMal-DH-like_dom"/>
</dbReference>
<dbReference type="PANTHER" id="PTHR42979">
    <property type="entry name" value="3-ISOPROPYLMALATE DEHYDROGENASE"/>
    <property type="match status" value="1"/>
</dbReference>
<evidence type="ECO:0000256" key="10">
    <source>
        <dbReference type="ARBA" id="ARBA00022723"/>
    </source>
</evidence>
<keyword evidence="20" id="KW-1185">Reference proteome</keyword>
<feature type="binding site" evidence="16">
    <location>
        <position position="134"/>
    </location>
    <ligand>
        <name>substrate</name>
    </ligand>
</feature>
<evidence type="ECO:0000256" key="1">
    <source>
        <dbReference type="ARBA" id="ARBA00000624"/>
    </source>
</evidence>
<feature type="binding site" evidence="16">
    <location>
        <position position="224"/>
    </location>
    <ligand>
        <name>Mg(2+)</name>
        <dbReference type="ChEBI" id="CHEBI:18420"/>
    </ligand>
</feature>
<dbReference type="PANTHER" id="PTHR42979:SF1">
    <property type="entry name" value="3-ISOPROPYLMALATE DEHYDROGENASE"/>
    <property type="match status" value="1"/>
</dbReference>
<dbReference type="GO" id="GO:0005829">
    <property type="term" value="C:cytosol"/>
    <property type="evidence" value="ECO:0007669"/>
    <property type="project" value="TreeGrafter"/>
</dbReference>
<evidence type="ECO:0000256" key="9">
    <source>
        <dbReference type="ARBA" id="ARBA00022605"/>
    </source>
</evidence>
<dbReference type="OrthoDB" id="9806254at2"/>
<evidence type="ECO:0000256" key="3">
    <source>
        <dbReference type="ARBA" id="ARBA00004496"/>
    </source>
</evidence>
<gene>
    <name evidence="16 19" type="primary">leuB</name>
    <name evidence="19" type="ORF">FS935_13800</name>
</gene>
<accession>A0A5C6VXV1</accession>
<evidence type="ECO:0000256" key="6">
    <source>
        <dbReference type="ARBA" id="ARBA00011738"/>
    </source>
</evidence>
<keyword evidence="10 16" id="KW-0479">Metal-binding</keyword>
<comment type="pathway">
    <text evidence="4 16 17">Amino-acid biosynthesis; L-leucine biosynthesis; L-leucine from 3-methyl-2-oxobutanoate: step 3/4.</text>
</comment>
<comment type="caution">
    <text evidence="19">The sequence shown here is derived from an EMBL/GenBank/DDBJ whole genome shotgun (WGS) entry which is preliminary data.</text>
</comment>
<evidence type="ECO:0000256" key="13">
    <source>
        <dbReference type="ARBA" id="ARBA00023027"/>
    </source>
</evidence>
<evidence type="ECO:0000256" key="14">
    <source>
        <dbReference type="ARBA" id="ARBA00023304"/>
    </source>
</evidence>
<sequence length="370" mass="40646">MKKRIALLPGDGIGKEVVDVTVEVLKTVAEHFHHQFQFDYGLIGGDAIDQKGNPLPEETIAICKQADAIILGAVGGPKWDQNPMELRPERGLLALRKELDLFANLRPITTFDSLLDSSPLKKEYVNGVDFVIVRELTGGLYFGKPSERITYEGQEAVVDTLLYKRSEIERIIESAFEIASKRRRKHITSVDKANVLESSRVWREVAEEVAKRYPEVTLEHMLVDNAAMQLIRSPKQFDVIVTENMFGDILSDEASMITGSLGMLASASLSSTGLHLYEPIHGSAPDIAGKNIANPVATILSAAMMLRQSFGLEEEAKAIEKAVDNVLNSGTRTADLAQGNKAASTKQMAEEIKNALADDHAILNIMEAYS</sequence>
<keyword evidence="16" id="KW-0464">Manganese</keyword>
<dbReference type="GO" id="GO:0009098">
    <property type="term" value="P:L-leucine biosynthetic process"/>
    <property type="evidence" value="ECO:0007669"/>
    <property type="project" value="UniProtKB-UniRule"/>
</dbReference>
<dbReference type="UniPathway" id="UPA00048">
    <property type="reaction ID" value="UER00072"/>
</dbReference>
<evidence type="ECO:0000256" key="7">
    <source>
        <dbReference type="ARBA" id="ARBA00022430"/>
    </source>
</evidence>
<keyword evidence="14 16" id="KW-0100">Branched-chain amino acid biosynthesis</keyword>
<feature type="binding site" evidence="16">
    <location>
        <position position="252"/>
    </location>
    <ligand>
        <name>Mg(2+)</name>
        <dbReference type="ChEBI" id="CHEBI:18420"/>
    </ligand>
</feature>
<dbReference type="AlphaFoldDB" id="A0A5C6VXV1"/>
<dbReference type="HAMAP" id="MF_01033">
    <property type="entry name" value="LeuB_type1"/>
    <property type="match status" value="1"/>
</dbReference>
<keyword evidence="11 16" id="KW-0460">Magnesium</keyword>
<evidence type="ECO:0000313" key="20">
    <source>
        <dbReference type="Proteomes" id="UP000321363"/>
    </source>
</evidence>
<evidence type="ECO:0000256" key="5">
    <source>
        <dbReference type="ARBA" id="ARBA00008319"/>
    </source>
</evidence>
<evidence type="ECO:0000256" key="2">
    <source>
        <dbReference type="ARBA" id="ARBA00001936"/>
    </source>
</evidence>
<dbReference type="SMART" id="SM01329">
    <property type="entry name" value="Iso_dh"/>
    <property type="match status" value="1"/>
</dbReference>
<feature type="binding site" evidence="16">
    <location>
        <begin position="76"/>
        <end position="89"/>
    </location>
    <ligand>
        <name>NAD(+)</name>
        <dbReference type="ChEBI" id="CHEBI:57540"/>
    </ligand>
</feature>
<reference evidence="19 20" key="1">
    <citation type="journal article" date="2005" name="Int. J. Syst. Evol. Microbiol.">
        <title>Bacillus litoralis sp. nov., isolated from a tidal flat of the Yellow Sea in Korea.</title>
        <authorList>
            <person name="Yoon J.H."/>
            <person name="Oh T.K."/>
        </authorList>
    </citation>
    <scope>NUCLEOTIDE SEQUENCE [LARGE SCALE GENOMIC DNA]</scope>
    <source>
        <strain evidence="19 20">SW-211</strain>
    </source>
</reference>
<dbReference type="EC" id="1.1.1.85" evidence="16"/>
<evidence type="ECO:0000256" key="4">
    <source>
        <dbReference type="ARBA" id="ARBA00004762"/>
    </source>
</evidence>
<feature type="binding site" evidence="16">
    <location>
        <position position="224"/>
    </location>
    <ligand>
        <name>substrate</name>
    </ligand>
</feature>
<evidence type="ECO:0000256" key="17">
    <source>
        <dbReference type="RuleBase" id="RU004445"/>
    </source>
</evidence>
<name>A0A5C6VXV1_9BACI</name>
<feature type="binding site" evidence="16">
    <location>
        <begin position="282"/>
        <end position="294"/>
    </location>
    <ligand>
        <name>NAD(+)</name>
        <dbReference type="ChEBI" id="CHEBI:57540"/>
    </ligand>
</feature>
<proteinExistence type="inferred from homology"/>
<evidence type="ECO:0000256" key="16">
    <source>
        <dbReference type="HAMAP-Rule" id="MF_01033"/>
    </source>
</evidence>
<dbReference type="EMBL" id="VOQF01000007">
    <property type="protein sequence ID" value="TXC90132.1"/>
    <property type="molecule type" value="Genomic_DNA"/>
</dbReference>
<comment type="function">
    <text evidence="15 16 17">Catalyzes the oxidation of 3-carboxy-2-hydroxy-4-methylpentanoate (3-isopropylmalate) to 3-carboxy-4-methyl-2-oxopentanoate. The product decarboxylates to 4-methyl-2 oxopentanoate.</text>
</comment>
<dbReference type="InterPro" id="IPR019818">
    <property type="entry name" value="IsoCit/isopropylmalate_DH_CS"/>
</dbReference>
<feature type="binding site" evidence="16">
    <location>
        <position position="248"/>
    </location>
    <ligand>
        <name>Mg(2+)</name>
        <dbReference type="ChEBI" id="CHEBI:18420"/>
    </ligand>
</feature>
<dbReference type="SUPFAM" id="SSF53659">
    <property type="entry name" value="Isocitrate/Isopropylmalate dehydrogenase-like"/>
    <property type="match status" value="1"/>
</dbReference>
<evidence type="ECO:0000259" key="18">
    <source>
        <dbReference type="SMART" id="SM01329"/>
    </source>
</evidence>
<feature type="binding site" evidence="16">
    <location>
        <position position="96"/>
    </location>
    <ligand>
        <name>substrate</name>
    </ligand>
</feature>
<feature type="site" description="Important for catalysis" evidence="16">
    <location>
        <position position="141"/>
    </location>
</feature>
<keyword evidence="8 16" id="KW-0963">Cytoplasm</keyword>
<comment type="catalytic activity">
    <reaction evidence="1 16 17">
        <text>(2R,3S)-3-isopropylmalate + NAD(+) = 4-methyl-2-oxopentanoate + CO2 + NADH</text>
        <dbReference type="Rhea" id="RHEA:32271"/>
        <dbReference type="ChEBI" id="CHEBI:16526"/>
        <dbReference type="ChEBI" id="CHEBI:17865"/>
        <dbReference type="ChEBI" id="CHEBI:35121"/>
        <dbReference type="ChEBI" id="CHEBI:57540"/>
        <dbReference type="ChEBI" id="CHEBI:57945"/>
        <dbReference type="EC" id="1.1.1.85"/>
    </reaction>
</comment>
<keyword evidence="9 16" id="KW-0028">Amino-acid biosynthesis</keyword>
<dbReference type="FunFam" id="3.40.718.10:FF:000028">
    <property type="entry name" value="3-isopropylmalate dehydrogenase"/>
    <property type="match status" value="1"/>
</dbReference>
<comment type="subcellular location">
    <subcellularLocation>
        <location evidence="3 16">Cytoplasm</location>
    </subcellularLocation>
</comment>
<dbReference type="GO" id="GO:0003862">
    <property type="term" value="F:3-isopropylmalate dehydrogenase activity"/>
    <property type="evidence" value="ECO:0007669"/>
    <property type="project" value="UniProtKB-UniRule"/>
</dbReference>
<dbReference type="Proteomes" id="UP000321363">
    <property type="component" value="Unassembled WGS sequence"/>
</dbReference>
<evidence type="ECO:0000256" key="8">
    <source>
        <dbReference type="ARBA" id="ARBA00022490"/>
    </source>
</evidence>
<evidence type="ECO:0000256" key="12">
    <source>
        <dbReference type="ARBA" id="ARBA00023002"/>
    </source>
</evidence>
<feature type="binding site" evidence="16">
    <location>
        <position position="106"/>
    </location>
    <ligand>
        <name>substrate</name>
    </ligand>
</feature>
<comment type="similarity">
    <text evidence="5 16">Belongs to the isocitrate and isopropylmalate dehydrogenases family. LeuB type 1 subfamily.</text>
</comment>
<dbReference type="InterPro" id="IPR004429">
    <property type="entry name" value="Isopropylmalate_DH"/>
</dbReference>
<feature type="domain" description="Isopropylmalate dehydrogenase-like" evidence="18">
    <location>
        <begin position="4"/>
        <end position="352"/>
    </location>
</feature>
<evidence type="ECO:0000256" key="11">
    <source>
        <dbReference type="ARBA" id="ARBA00022842"/>
    </source>
</evidence>
<keyword evidence="13 16" id="KW-0520">NAD</keyword>
<dbReference type="Gene3D" id="3.40.718.10">
    <property type="entry name" value="Isopropylmalate Dehydrogenase"/>
    <property type="match status" value="1"/>
</dbReference>
<keyword evidence="12 16" id="KW-0560">Oxidoreductase</keyword>
<comment type="cofactor">
    <cofactor evidence="16 17">
        <name>Mg(2+)</name>
        <dbReference type="ChEBI" id="CHEBI:18420"/>
    </cofactor>
    <cofactor evidence="16 17">
        <name>Mn(2+)</name>
        <dbReference type="ChEBI" id="CHEBI:29035"/>
    </cofactor>
    <text evidence="16 17">Binds 1 Mg(2+) or Mn(2+) ion per subunit.</text>
</comment>
<dbReference type="PROSITE" id="PS00470">
    <property type="entry name" value="IDH_IMDH"/>
    <property type="match status" value="1"/>
</dbReference>
<dbReference type="GO" id="GO:0000287">
    <property type="term" value="F:magnesium ion binding"/>
    <property type="evidence" value="ECO:0007669"/>
    <property type="project" value="InterPro"/>
</dbReference>
<keyword evidence="7 16" id="KW-0432">Leucine biosynthesis</keyword>
<comment type="subunit">
    <text evidence="6 16 17">Homodimer.</text>
</comment>
<protein>
    <recommendedName>
        <fullName evidence="16">3-isopropylmalate dehydrogenase</fullName>
        <ecNumber evidence="16">1.1.1.85</ecNumber>
    </recommendedName>
    <alternativeName>
        <fullName evidence="16">3-IPM-DH</fullName>
    </alternativeName>
    <alternativeName>
        <fullName evidence="16">Beta-IPM dehydrogenase</fullName>
        <shortName evidence="16">IMDH</shortName>
    </alternativeName>
</protein>